<evidence type="ECO:0000259" key="3">
    <source>
        <dbReference type="PROSITE" id="PS50109"/>
    </source>
</evidence>
<dbReference type="InterPro" id="IPR029016">
    <property type="entry name" value="GAF-like_dom_sf"/>
</dbReference>
<evidence type="ECO:0000259" key="2">
    <source>
        <dbReference type="PROSITE" id="PS50011"/>
    </source>
</evidence>
<dbReference type="PROSITE" id="PS50011">
    <property type="entry name" value="PROTEIN_KINASE_DOM"/>
    <property type="match status" value="1"/>
</dbReference>
<dbReference type="Pfam" id="PF02518">
    <property type="entry name" value="HATPase_c"/>
    <property type="match status" value="1"/>
</dbReference>
<dbReference type="SMART" id="SM00220">
    <property type="entry name" value="S_TKc"/>
    <property type="match status" value="1"/>
</dbReference>
<dbReference type="InterPro" id="IPR041664">
    <property type="entry name" value="AAA_16"/>
</dbReference>
<keyword evidence="1" id="KW-0175">Coiled coil</keyword>
<dbReference type="RefSeq" id="WP_043413513.1">
    <property type="nucleotide sequence ID" value="NZ_JPMI01000394.1"/>
</dbReference>
<dbReference type="Gene3D" id="3.30.565.10">
    <property type="entry name" value="Histidine kinase-like ATPase, C-terminal domain"/>
    <property type="match status" value="1"/>
</dbReference>
<gene>
    <name evidence="4" type="ORF">Q664_50110</name>
</gene>
<proteinExistence type="predicted"/>
<feature type="domain" description="Protein kinase" evidence="2">
    <location>
        <begin position="7"/>
        <end position="272"/>
    </location>
</feature>
<sequence length="1769" mass="196064">MMDIPGYKLLGLFQMTSSSLLFQALREADAVPVIVKTPRNEHLGPREHARYQREYDVLQRLRGTPGVLAARGCEVLRERPVLLLEDVGGKALSEQLGQPLALADFFSIAISLAATLAEMHRRGVIHKDIKPANILRSPGGEVWLIDFGLATLSQVEHVEGATVSLVEGTLPYMSPEQSGRINRVVDYRTDFYSLGVTLYQLLTGRLPFRGKDPLEWLHAHISQTPVSPSQWESTIPPMLSAVVLKLLAKAADERYQSAEGLKADLERCHEALRRGVSEDFPLGLQDFPARFQLPQQLYGREAEVRTLLGAFESVARGGRPGWVLVRGYSGIGKSSIVQELHRPVLERRGFFLRGKFNTLQRDVPYDTLAQVMRALVQQVLAGSDEEVAAWRQRLTEAFEGNGQVLVDLVPQLERVVGKQPAAPQLPPAETRNRVNRLFQRFLGVFASSGRPLVLFLDDLQWADFASLQLLKFLSTHPDTPPLLLIGAYRDNEVDTAHPLAMVLEEARKEGARFADLQLGPLSPAQTRQLVADTLPGASQELLEPLSELLQSRTGGNPFFLLQFLQTLYQDGLVERVPRGGWLWNADAARAMAYADNVVDFMSGRLRKLPAPVQRLLCLAACVGNTFPLENLALLTRQDVSEVELGLEPALQEELVMRSGAQHYRFLHDRIQQAAYALLSEPERKAIHLEIGRLLWGRLSPGELRERLFDVVGQLNAGVELMGDEQERARLARLNAEAGFRAQSSSAHRSAIGYFAMALRLMPGELWETAPELALELRLGQASSELMSGNGPEARRIVAELRARPLSHQELAAVYRLESNILLIANQPEAAAVCLLECLARFGLRIPARPTWDEVTAARREVESLLGGRSIESLIELPTMTDPEVKTVMGLLGALFAPAFFTSETLLALHLCHMVALTLRHGSTHESASAYVWYGFVTSCLFKDPHRGYAFGGLACAFVERNDISAYRARVLFTQGHVSLWVRPLREAKELYQKAFQQALLSGDMQIAGYCCIFVSWLQLSMGAELAEVEREAATHAEFARRAGFRDASNITGLLRAFSRQMRGLTESFGTLNGEGFREEDIERLLVTGMAPLKCSYPVIKTRSRFMAGAYEEARQAADKAQGMLWAVLGRIQLLDHHLYRALSLAACCREASPPLREQYLKDIQQHRRQLEEWATSCPETFRSAERMVAAELHRLHGRLELALRGYEEAIDAAREHGLIHDVAVASELASHFWKEAGIPLIALAYARQARDAYLQWGAEGKVRHLDEQWPDISRLVLSGQGTTSYDTGSKLLDALSLVKAQQALSSEMDLERLVGTLMRVAMENAGAQRGALLLLQGETLTVAAQAQSSEGAVRAVSPEQASWRLPWALITYVRRTGEHVLIEDTSQPHAFSSGPAGISSQAGSVLCLPLTRGEAFYGVLYLENALTAEAFNPSRITLLQHLASQASISMENARLYSEVRQAEAALREANEALESRVEERTRELKLAQANLVETARMVGKAEVASSVLHDVGNALTSLVVDSDALRRTVETSRMGRVEQVVDLMARHRDDLAGFFTKDPRGLQLFTYLSGLAGELVQERASLQRGMEDLAKNVDRVRTIIQMQQAYAKATLLVEECDLSEVLDEVLRLQAGVLQQWSVRVMKTLAPLPRMKVDRHRLLQILLNLISNARQAMEQVIPGERRLHIRLYAEGEWVFFQVIDNGRGIAPEVHGRLFTQGFTTRKEGHGIGLHSSALAAQLMGGKLTLDSEGLGLGATATFKFPSTGADTQSA</sequence>
<dbReference type="GO" id="GO:0004672">
    <property type="term" value="F:protein kinase activity"/>
    <property type="evidence" value="ECO:0007669"/>
    <property type="project" value="InterPro"/>
</dbReference>
<dbReference type="SUPFAM" id="SSF56112">
    <property type="entry name" value="Protein kinase-like (PK-like)"/>
    <property type="match status" value="1"/>
</dbReference>
<feature type="coiled-coil region" evidence="1">
    <location>
        <begin position="1452"/>
        <end position="1490"/>
    </location>
</feature>
<dbReference type="Proteomes" id="UP000028547">
    <property type="component" value="Unassembled WGS sequence"/>
</dbReference>
<dbReference type="InterPro" id="IPR000719">
    <property type="entry name" value="Prot_kinase_dom"/>
</dbReference>
<dbReference type="Pfam" id="PF13191">
    <property type="entry name" value="AAA_16"/>
    <property type="match status" value="1"/>
</dbReference>
<organism evidence="4 5">
    <name type="scientific">Archangium violaceum Cb vi76</name>
    <dbReference type="NCBI Taxonomy" id="1406225"/>
    <lineage>
        <taxon>Bacteria</taxon>
        <taxon>Pseudomonadati</taxon>
        <taxon>Myxococcota</taxon>
        <taxon>Myxococcia</taxon>
        <taxon>Myxococcales</taxon>
        <taxon>Cystobacterineae</taxon>
        <taxon>Archangiaceae</taxon>
        <taxon>Archangium</taxon>
    </lineage>
</organism>
<dbReference type="InterPro" id="IPR053159">
    <property type="entry name" value="Hybrid_Histidine_Kinase"/>
</dbReference>
<accession>A0A084SF12</accession>
<keyword evidence="4" id="KW-0418">Kinase</keyword>
<dbReference type="PROSITE" id="PS50109">
    <property type="entry name" value="HIS_KIN"/>
    <property type="match status" value="1"/>
</dbReference>
<evidence type="ECO:0000256" key="1">
    <source>
        <dbReference type="SAM" id="Coils"/>
    </source>
</evidence>
<dbReference type="Gene3D" id="3.30.450.40">
    <property type="match status" value="1"/>
</dbReference>
<dbReference type="SUPFAM" id="SSF55874">
    <property type="entry name" value="ATPase domain of HSP90 chaperone/DNA topoisomerase II/histidine kinase"/>
    <property type="match status" value="1"/>
</dbReference>
<feature type="domain" description="Histidine kinase" evidence="3">
    <location>
        <begin position="1559"/>
        <end position="1763"/>
    </location>
</feature>
<dbReference type="PANTHER" id="PTHR43642">
    <property type="entry name" value="HYBRID SIGNAL TRANSDUCTION HISTIDINE KINASE G"/>
    <property type="match status" value="1"/>
</dbReference>
<reference evidence="4 5" key="1">
    <citation type="submission" date="2014-07" db="EMBL/GenBank/DDBJ databases">
        <title>Draft Genome Sequence of Gephyronic Acid Producer, Cystobacter violaceus Strain Cb vi76.</title>
        <authorList>
            <person name="Stevens D.C."/>
            <person name="Young J."/>
            <person name="Carmichael R."/>
            <person name="Tan J."/>
            <person name="Taylor R.E."/>
        </authorList>
    </citation>
    <scope>NUCLEOTIDE SEQUENCE [LARGE SCALE GENOMIC DNA]</scope>
    <source>
        <strain evidence="4 5">Cb vi76</strain>
    </source>
</reference>
<dbReference type="CDD" id="cd14014">
    <property type="entry name" value="STKc_PknB_like"/>
    <property type="match status" value="1"/>
</dbReference>
<evidence type="ECO:0000313" key="5">
    <source>
        <dbReference type="Proteomes" id="UP000028547"/>
    </source>
</evidence>
<dbReference type="PANTHER" id="PTHR43642:SF1">
    <property type="entry name" value="HYBRID SIGNAL TRANSDUCTION HISTIDINE KINASE G"/>
    <property type="match status" value="1"/>
</dbReference>
<dbReference type="Gene3D" id="3.40.50.300">
    <property type="entry name" value="P-loop containing nucleotide triphosphate hydrolases"/>
    <property type="match status" value="1"/>
</dbReference>
<evidence type="ECO:0000313" key="4">
    <source>
        <dbReference type="EMBL" id="KFA87047.1"/>
    </source>
</evidence>
<dbReference type="SMART" id="SM00387">
    <property type="entry name" value="HATPase_c"/>
    <property type="match status" value="1"/>
</dbReference>
<dbReference type="Pfam" id="PF01590">
    <property type="entry name" value="GAF"/>
    <property type="match status" value="1"/>
</dbReference>
<protein>
    <submittedName>
        <fullName evidence="4">Histidine kinase</fullName>
    </submittedName>
</protein>
<dbReference type="SUPFAM" id="SSF55781">
    <property type="entry name" value="GAF domain-like"/>
    <property type="match status" value="1"/>
</dbReference>
<dbReference type="SUPFAM" id="SSF52540">
    <property type="entry name" value="P-loop containing nucleoside triphosphate hydrolases"/>
    <property type="match status" value="1"/>
</dbReference>
<dbReference type="InterPro" id="IPR011009">
    <property type="entry name" value="Kinase-like_dom_sf"/>
</dbReference>
<dbReference type="InterPro" id="IPR003018">
    <property type="entry name" value="GAF"/>
</dbReference>
<dbReference type="Gene3D" id="1.10.287.130">
    <property type="match status" value="1"/>
</dbReference>
<dbReference type="InterPro" id="IPR036890">
    <property type="entry name" value="HATPase_C_sf"/>
</dbReference>
<dbReference type="InterPro" id="IPR027417">
    <property type="entry name" value="P-loop_NTPase"/>
</dbReference>
<dbReference type="Pfam" id="PF00069">
    <property type="entry name" value="Pkinase"/>
    <property type="match status" value="1"/>
</dbReference>
<keyword evidence="4" id="KW-0808">Transferase</keyword>
<name>A0A084SF12_9BACT</name>
<dbReference type="GO" id="GO:0005524">
    <property type="term" value="F:ATP binding"/>
    <property type="evidence" value="ECO:0007669"/>
    <property type="project" value="InterPro"/>
</dbReference>
<dbReference type="InterPro" id="IPR003594">
    <property type="entry name" value="HATPase_dom"/>
</dbReference>
<dbReference type="Gene3D" id="1.10.510.10">
    <property type="entry name" value="Transferase(Phosphotransferase) domain 1"/>
    <property type="match status" value="1"/>
</dbReference>
<dbReference type="InterPro" id="IPR005467">
    <property type="entry name" value="His_kinase_dom"/>
</dbReference>
<dbReference type="EMBL" id="JPMI01000394">
    <property type="protein sequence ID" value="KFA87047.1"/>
    <property type="molecule type" value="Genomic_DNA"/>
</dbReference>
<dbReference type="SMART" id="SM00065">
    <property type="entry name" value="GAF"/>
    <property type="match status" value="1"/>
</dbReference>
<comment type="caution">
    <text evidence="4">The sequence shown here is derived from an EMBL/GenBank/DDBJ whole genome shotgun (WGS) entry which is preliminary data.</text>
</comment>